<comment type="caution">
    <text evidence="11">The sequence shown here is derived from an EMBL/GenBank/DDBJ whole genome shotgun (WGS) entry which is preliminary data.</text>
</comment>
<keyword evidence="5 9" id="KW-0175">Coiled coil</keyword>
<dbReference type="Gene3D" id="3.40.50.300">
    <property type="entry name" value="P-loop containing nucleotide triphosphate hydrolases"/>
    <property type="match status" value="2"/>
</dbReference>
<dbReference type="GO" id="GO:0016887">
    <property type="term" value="F:ATP hydrolysis activity"/>
    <property type="evidence" value="ECO:0007669"/>
    <property type="project" value="InterPro"/>
</dbReference>
<dbReference type="InterPro" id="IPR003395">
    <property type="entry name" value="RecF/RecN/SMC_N"/>
</dbReference>
<dbReference type="Pfam" id="PF02463">
    <property type="entry name" value="SMC_N"/>
    <property type="match status" value="1"/>
</dbReference>
<dbReference type="PANTHER" id="PTHR18937:SF172">
    <property type="entry name" value="STRUCTURAL MAINTENANCE OF CHROMOSOMES PROTEIN"/>
    <property type="match status" value="1"/>
</dbReference>
<dbReference type="EMBL" id="CATOUU010000367">
    <property type="protein sequence ID" value="CAI9926247.1"/>
    <property type="molecule type" value="Genomic_DNA"/>
</dbReference>
<dbReference type="SMART" id="SM00968">
    <property type="entry name" value="SMC_hinge"/>
    <property type="match status" value="1"/>
</dbReference>
<dbReference type="InterPro" id="IPR027417">
    <property type="entry name" value="P-loop_NTPase"/>
</dbReference>
<feature type="coiled-coil region" evidence="9">
    <location>
        <begin position="264"/>
        <end position="436"/>
    </location>
</feature>
<evidence type="ECO:0000313" key="11">
    <source>
        <dbReference type="EMBL" id="CAI9926247.1"/>
    </source>
</evidence>
<keyword evidence="4" id="KW-0067">ATP-binding</keyword>
<accession>A0AA86TTG2</accession>
<dbReference type="Pfam" id="PF06470">
    <property type="entry name" value="SMC_hinge"/>
    <property type="match status" value="1"/>
</dbReference>
<dbReference type="SUPFAM" id="SSF75553">
    <property type="entry name" value="Smc hinge domain"/>
    <property type="match status" value="1"/>
</dbReference>
<evidence type="ECO:0000259" key="10">
    <source>
        <dbReference type="SMART" id="SM00968"/>
    </source>
</evidence>
<dbReference type="PIRSF" id="PIRSF005719">
    <property type="entry name" value="SMC"/>
    <property type="match status" value="1"/>
</dbReference>
<dbReference type="GO" id="GO:0007076">
    <property type="term" value="P:mitotic chromosome condensation"/>
    <property type="evidence" value="ECO:0007669"/>
    <property type="project" value="TreeGrafter"/>
</dbReference>
<comment type="similarity">
    <text evidence="2">Belongs to the SMC family. SMC4 subfamily.</text>
</comment>
<evidence type="ECO:0000256" key="3">
    <source>
        <dbReference type="ARBA" id="ARBA00022741"/>
    </source>
</evidence>
<comment type="subcellular location">
    <subcellularLocation>
        <location evidence="1 8">Nucleus</location>
    </subcellularLocation>
</comment>
<evidence type="ECO:0000256" key="7">
    <source>
        <dbReference type="ARBA" id="ARBA00023242"/>
    </source>
</evidence>
<evidence type="ECO:0000256" key="5">
    <source>
        <dbReference type="ARBA" id="ARBA00023054"/>
    </source>
</evidence>
<dbReference type="InterPro" id="IPR024704">
    <property type="entry name" value="SMC"/>
</dbReference>
<reference evidence="11" key="1">
    <citation type="submission" date="2023-06" db="EMBL/GenBank/DDBJ databases">
        <authorList>
            <person name="Kurt Z."/>
        </authorList>
    </citation>
    <scope>NUCLEOTIDE SEQUENCE</scope>
</reference>
<proteinExistence type="inferred from homology"/>
<evidence type="ECO:0000256" key="9">
    <source>
        <dbReference type="SAM" id="Coils"/>
    </source>
</evidence>
<dbReference type="PANTHER" id="PTHR18937">
    <property type="entry name" value="STRUCTURAL MAINTENANCE OF CHROMOSOMES SMC FAMILY MEMBER"/>
    <property type="match status" value="1"/>
</dbReference>
<dbReference type="EMBL" id="CAXDID020000082">
    <property type="protein sequence ID" value="CAL6019027.1"/>
    <property type="molecule type" value="Genomic_DNA"/>
</dbReference>
<dbReference type="InterPro" id="IPR010935">
    <property type="entry name" value="SMC_hinge"/>
</dbReference>
<dbReference type="Proteomes" id="UP001642409">
    <property type="component" value="Unassembled WGS sequence"/>
</dbReference>
<feature type="coiled-coil region" evidence="9">
    <location>
        <begin position="928"/>
        <end position="1034"/>
    </location>
</feature>
<organism evidence="11">
    <name type="scientific">Hexamita inflata</name>
    <dbReference type="NCBI Taxonomy" id="28002"/>
    <lineage>
        <taxon>Eukaryota</taxon>
        <taxon>Metamonada</taxon>
        <taxon>Diplomonadida</taxon>
        <taxon>Hexamitidae</taxon>
        <taxon>Hexamitinae</taxon>
        <taxon>Hexamita</taxon>
    </lineage>
</organism>
<dbReference type="GO" id="GO:0000796">
    <property type="term" value="C:condensin complex"/>
    <property type="evidence" value="ECO:0007669"/>
    <property type="project" value="TreeGrafter"/>
</dbReference>
<dbReference type="Gene3D" id="1.20.1060.20">
    <property type="match status" value="1"/>
</dbReference>
<feature type="coiled-coil region" evidence="9">
    <location>
        <begin position="1063"/>
        <end position="1097"/>
    </location>
</feature>
<keyword evidence="7 8" id="KW-0539">Nucleus</keyword>
<evidence type="ECO:0000313" key="13">
    <source>
        <dbReference type="Proteomes" id="UP001642409"/>
    </source>
</evidence>
<evidence type="ECO:0000256" key="1">
    <source>
        <dbReference type="ARBA" id="ARBA00004123"/>
    </source>
</evidence>
<dbReference type="Gene3D" id="3.30.70.1620">
    <property type="match status" value="1"/>
</dbReference>
<name>A0AA86TTG2_9EUKA</name>
<dbReference type="SUPFAM" id="SSF52540">
    <property type="entry name" value="P-loop containing nucleoside triphosphate hydrolases"/>
    <property type="match status" value="1"/>
</dbReference>
<feature type="domain" description="SMC hinge" evidence="10">
    <location>
        <begin position="588"/>
        <end position="708"/>
    </location>
</feature>
<evidence type="ECO:0000256" key="8">
    <source>
        <dbReference type="PIRNR" id="PIRNR005719"/>
    </source>
</evidence>
<gene>
    <name evidence="11" type="ORF">HINF_LOCUS13892</name>
    <name evidence="12" type="ORF">HINF_LOCUS26749</name>
</gene>
<sequence>MNSLRISSIHLENFKSWFGHHTIVLDPTKFTAIVGANGSGKSNIIDALLFVFGFRAKQLRQTKATDLIHFSHEQPDFARVQIDFVNLDQQFSVARVVRRSGQNYYEVNQQRASLEAVTQILLDNGLDINHNRFLILQGEVESISMMKPAGDDLLNQMTQQQLMNLQILRDLCDKLQLEFDPTNYFPLLQSVSQRIQEEHKQQFAKIVPIEQINQAEQGLLEFIESIVGTHEQVPKIAQQAALVEFILQVKSEIRTQLTQALQFRDQLNDVKDEAVSKIRKTSNEVIDQMSGLMFETSDNRAKIEAKQKENITVQLQLQELQQGQIQQLENDIAVVQNDIKKFEEEIQNQTAMQQEEEHKLKQMITQMKVLEEQVKHFEKEINETTKQQNECQKQIAELEEEYNQIPAKTQTINAQISSIQEQIKAKEDILSKQQAESDQNSQQTNAIKSAINELEKQLQPIATQRAQQQSRLEISRKQANSRLDTLVDQSLAVVGSMLKINNYYNYKNPKLQKLTQQKEELQIQVSKIDINKISHQHKDTADKLQSTVNELQQIDFKIQEINTQKQDNSKQSKLLNGIMQAVKQNILNGVYGRLGSLGTIDPQLNLAAIAAFSGQLDYIVCDNMQVIQKCLDYIREKQLGFASFIDLEQVTKRFNQSHSQLDINFITQQGGAHFLSLVQTEAVFRPAFWHVMGETVICDDSNQAITINKHGNSKNKIRVVTKDGEVLERGGSLTGGGIKDLLSRYSGFVEQVSQTDVHDLEKQRQGLQIQIDNQQGQIENLEQKIKEYEQLKQNLEQIIDEIQSNQYEIQQITSKIQQELINIHAVDDNQTVQFCGGQVNRQIINEINQLQRSLSQNPQIVQSTFSNICPSIVELVTYYISQKLKDIDSFKLSLKNLDQITILEGDSNLANLIQFQQPLTEVLQIQNSEQIRQEVENLVQQEKHFEENIKLQQNKLNQYGNVKQYTQLRKEIQHLNTNLSQSQNQIKQLQVQEARFQPQRERLVNNITELQNKYSQLQSQLQNTNNERSQLEQPIDLCQKLLQQIKHSLSENNTNIQLANKHQSSLEHQLNSINSQLNKLKQLIQQNTQQISQSTNDIIENEQNIVIAVQLLSELQEQLQKADEILSYQQPLYQNHENSEELQTYDQHILANFSAQKKKFQFVNTNLNSMFINEFRVLSDYQQRVQSLLRQQQIFSSVQKDYDDQLLILNQLKDIRLQQFMSSFNEINSRLREIYRVFSMGGDATLELADAFDPFQGLNYSVMPPKKAWRSIQNLSGGEKTLSSLSLIFALHQYKKNFIYVVDEIDAALDFRNVSLVANYLKEQAKECQFVIISLRNNTFEVADKLIGIYKVNNQSKSVGLDLVE</sequence>
<evidence type="ECO:0000256" key="6">
    <source>
        <dbReference type="ARBA" id="ARBA00023067"/>
    </source>
</evidence>
<keyword evidence="13" id="KW-1185">Reference proteome</keyword>
<dbReference type="GO" id="GO:0005634">
    <property type="term" value="C:nucleus"/>
    <property type="evidence" value="ECO:0007669"/>
    <property type="project" value="UniProtKB-SubCell"/>
</dbReference>
<dbReference type="InterPro" id="IPR036277">
    <property type="entry name" value="SMC_hinge_sf"/>
</dbReference>
<protein>
    <recommendedName>
        <fullName evidence="8">Structural maintenance of chromosomes protein</fullName>
    </recommendedName>
</protein>
<reference evidence="12 13" key="2">
    <citation type="submission" date="2024-07" db="EMBL/GenBank/DDBJ databases">
        <authorList>
            <person name="Akdeniz Z."/>
        </authorList>
    </citation>
    <scope>NUCLEOTIDE SEQUENCE [LARGE SCALE GENOMIC DNA]</scope>
</reference>
<keyword evidence="6" id="KW-0226">DNA condensation</keyword>
<evidence type="ECO:0000256" key="4">
    <source>
        <dbReference type="ARBA" id="ARBA00022840"/>
    </source>
</evidence>
<keyword evidence="3" id="KW-0547">Nucleotide-binding</keyword>
<evidence type="ECO:0000313" key="12">
    <source>
        <dbReference type="EMBL" id="CAL6019027.1"/>
    </source>
</evidence>
<dbReference type="GO" id="GO:0005524">
    <property type="term" value="F:ATP binding"/>
    <property type="evidence" value="ECO:0007669"/>
    <property type="project" value="UniProtKB-KW"/>
</dbReference>
<evidence type="ECO:0000256" key="2">
    <source>
        <dbReference type="ARBA" id="ARBA00006005"/>
    </source>
</evidence>
<feature type="coiled-coil region" evidence="9">
    <location>
        <begin position="757"/>
        <end position="808"/>
    </location>
</feature>
<dbReference type="Gene3D" id="1.10.287.1490">
    <property type="match status" value="1"/>
</dbReference>